<evidence type="ECO:0000313" key="1">
    <source>
        <dbReference type="EMBL" id="MFB9769359.1"/>
    </source>
</evidence>
<organism evidence="1 2">
    <name type="scientific">Lactiplantibacillus modestisalitolerans</name>
    <dbReference type="NCBI Taxonomy" id="1457219"/>
    <lineage>
        <taxon>Bacteria</taxon>
        <taxon>Bacillati</taxon>
        <taxon>Bacillota</taxon>
        <taxon>Bacilli</taxon>
        <taxon>Lactobacillales</taxon>
        <taxon>Lactobacillaceae</taxon>
        <taxon>Lactiplantibacillus</taxon>
    </lineage>
</organism>
<dbReference type="EMBL" id="JBHLZY010000013">
    <property type="protein sequence ID" value="MFB9769359.1"/>
    <property type="molecule type" value="Genomic_DNA"/>
</dbReference>
<reference evidence="1 2" key="1">
    <citation type="submission" date="2024-09" db="EMBL/GenBank/DDBJ databases">
        <authorList>
            <person name="Sun Q."/>
            <person name="Mori K."/>
        </authorList>
    </citation>
    <scope>NUCLEOTIDE SEQUENCE [LARGE SCALE GENOMIC DNA]</scope>
    <source>
        <strain evidence="1 2">TBRC 4576</strain>
    </source>
</reference>
<name>A0ABV5WT82_9LACO</name>
<comment type="caution">
    <text evidence="1">The sequence shown here is derived from an EMBL/GenBank/DDBJ whole genome shotgun (WGS) entry which is preliminary data.</text>
</comment>
<gene>
    <name evidence="1" type="ORF">ACFFLI_05615</name>
</gene>
<dbReference type="Proteomes" id="UP001589691">
    <property type="component" value="Unassembled WGS sequence"/>
</dbReference>
<accession>A0ABV5WT82</accession>
<sequence length="94" mass="10798">MRLIDFKLSTADLWQGLPLYLETSKHARIAINALQLHDHQLILIPAARQHPLTLDQFNARTRQIGGQTQLYVQANPTPLRLFGYRIENQQLLLG</sequence>
<dbReference type="RefSeq" id="WP_137643296.1">
    <property type="nucleotide sequence ID" value="NZ_BJEA01000016.1"/>
</dbReference>
<protein>
    <submittedName>
        <fullName evidence="1">Uncharacterized protein</fullName>
    </submittedName>
</protein>
<proteinExistence type="predicted"/>
<keyword evidence="2" id="KW-1185">Reference proteome</keyword>
<evidence type="ECO:0000313" key="2">
    <source>
        <dbReference type="Proteomes" id="UP001589691"/>
    </source>
</evidence>